<accession>A0A510VB58</accession>
<evidence type="ECO:0000313" key="1">
    <source>
        <dbReference type="EMBL" id="GEK22375.1"/>
    </source>
</evidence>
<dbReference type="AlphaFoldDB" id="A0A510VB58"/>
<reference evidence="1 2" key="1">
    <citation type="submission" date="2019-07" db="EMBL/GenBank/DDBJ databases">
        <title>Whole genome shotgun sequence of Cellulomonas xylanilytica NBRC 101102.</title>
        <authorList>
            <person name="Hosoyama A."/>
            <person name="Uohara A."/>
            <person name="Ohji S."/>
            <person name="Ichikawa N."/>
        </authorList>
    </citation>
    <scope>NUCLEOTIDE SEQUENCE [LARGE SCALE GENOMIC DNA]</scope>
    <source>
        <strain evidence="1 2">NBRC 101102</strain>
    </source>
</reference>
<gene>
    <name evidence="1" type="ORF">CXY01_28950</name>
</gene>
<name>A0A510VB58_9CELL</name>
<dbReference type="Proteomes" id="UP000321118">
    <property type="component" value="Unassembled WGS sequence"/>
</dbReference>
<evidence type="ECO:0000313" key="2">
    <source>
        <dbReference type="Proteomes" id="UP000321118"/>
    </source>
</evidence>
<proteinExistence type="predicted"/>
<dbReference type="OrthoDB" id="2078230at2"/>
<sequence>MAETEPDATNSAETIKSMLGQLITNQYLDSSDFNGVSAAQLVDALEDFPADVEELITELVAEGLVYANFGHEMVNAHIIGFPHQDAVANHAEVLRRGGVSSAVLYPTREALAAVSAGDRYPGAPYSASLALGHAQLESVFFRADVLGRYRDDPRYDYTLDIGGEIHAREGTPHDTYLTTFSIGFDRDALSDEIVVGVPLRYLHDLSPSEQSYWKSFEHDRQDWMLHPDWVRPHLMGEFPEQVSPYTAILMEMRAVNEICDAIGYPELFRTLYDEQNRPTDYGYLILPTRRELSNFIEQLNKLLIDNLNQKFFSRAGIALTESRRDSAGTTYEGQRGTLNMLTEWMERTVRHDPSGWVPAAAEVLREVRKARSDTAHRVRENEYDPVAWSEQRRLVVGSYRAVQTARQLLQSHPRAATVDVPEELEEGKVWPF</sequence>
<dbReference type="EMBL" id="BJUB01000009">
    <property type="protein sequence ID" value="GEK22375.1"/>
    <property type="molecule type" value="Genomic_DNA"/>
</dbReference>
<protein>
    <submittedName>
        <fullName evidence="1">Uncharacterized protein</fullName>
    </submittedName>
</protein>
<comment type="caution">
    <text evidence="1">The sequence shown here is derived from an EMBL/GenBank/DDBJ whole genome shotgun (WGS) entry which is preliminary data.</text>
</comment>
<organism evidence="1 2">
    <name type="scientific">Cellulomonas xylanilytica</name>
    <dbReference type="NCBI Taxonomy" id="233583"/>
    <lineage>
        <taxon>Bacteria</taxon>
        <taxon>Bacillati</taxon>
        <taxon>Actinomycetota</taxon>
        <taxon>Actinomycetes</taxon>
        <taxon>Micrococcales</taxon>
        <taxon>Cellulomonadaceae</taxon>
        <taxon>Cellulomonas</taxon>
    </lineage>
</organism>
<dbReference type="RefSeq" id="WP_146928239.1">
    <property type="nucleotide sequence ID" value="NZ_BJUB01000009.1"/>
</dbReference>
<keyword evidence="2" id="KW-1185">Reference proteome</keyword>